<dbReference type="Proteomes" id="UP000731465">
    <property type="component" value="Unassembled WGS sequence"/>
</dbReference>
<sequence>MKKIAIVYFVYINEKKNYKKLIEGQLRDIARSGVFNDADLYIQVSMKNELKDKVVSFFESLPYDIKQIEYHFENKFEYYGIHKLYELAKSGDYPYLVYLHTKGMSYNPHSIFNPERIRSFREIILTYYTFRKYKKTIELFEKDSDIQKIGFMPNKEDGKEENKGLIMWFNFFWVRSSFVASLQEPVQSDDRFYYERWISRPDKDRKDEYLYTSYSLYADKKEGFTQSQASDTLKYLKKLYKYTRPVSTLYRLLTVK</sequence>
<organism evidence="1 2">
    <name type="scientific">Succinivibrio faecicola</name>
    <dbReference type="NCBI Taxonomy" id="2820300"/>
    <lineage>
        <taxon>Bacteria</taxon>
        <taxon>Pseudomonadati</taxon>
        <taxon>Pseudomonadota</taxon>
        <taxon>Gammaproteobacteria</taxon>
        <taxon>Aeromonadales</taxon>
        <taxon>Succinivibrionaceae</taxon>
        <taxon>Succinivibrio</taxon>
    </lineage>
</organism>
<reference evidence="1 2" key="1">
    <citation type="submission" date="2021-03" db="EMBL/GenBank/DDBJ databases">
        <title>Succinivibrio sp. nov. isolated from feces of cow.</title>
        <authorList>
            <person name="Choi J.-Y."/>
        </authorList>
    </citation>
    <scope>NUCLEOTIDE SEQUENCE [LARGE SCALE GENOMIC DNA]</scope>
    <source>
        <strain evidence="1 2">AGMB01872</strain>
    </source>
</reference>
<evidence type="ECO:0000313" key="2">
    <source>
        <dbReference type="Proteomes" id="UP000731465"/>
    </source>
</evidence>
<dbReference type="EMBL" id="JAGFNY010000001">
    <property type="protein sequence ID" value="MBW7569326.1"/>
    <property type="molecule type" value="Genomic_DNA"/>
</dbReference>
<comment type="caution">
    <text evidence="1">The sequence shown here is derived from an EMBL/GenBank/DDBJ whole genome shotgun (WGS) entry which is preliminary data.</text>
</comment>
<accession>A0ABS7DFL5</accession>
<name>A0ABS7DFL5_9GAMM</name>
<proteinExistence type="predicted"/>
<evidence type="ECO:0000313" key="1">
    <source>
        <dbReference type="EMBL" id="MBW7569326.1"/>
    </source>
</evidence>
<keyword evidence="2" id="KW-1185">Reference proteome</keyword>
<gene>
    <name evidence="1" type="ORF">J5V48_00250</name>
</gene>
<dbReference type="RefSeq" id="WP_219935746.1">
    <property type="nucleotide sequence ID" value="NZ_JAGFNY010000001.1"/>
</dbReference>
<protein>
    <submittedName>
        <fullName evidence="1">Uncharacterized protein</fullName>
    </submittedName>
</protein>